<accession>A0A9P6UDE3</accession>
<sequence>MEDTQSLCLIETMDTVEITLNHVDGQNIVYWEDLEQAFPGVKRVHSGTSVIKFLRGSDQQSISHGSQLALDVVLSTSVRPVLANPAKFDSTGGQANFLAGASVNDRVANAFEASPLIPETPVSVIGLLDTSSSPSYATSAASKATLFQQIVTRASRKARESEIEQRFISLLAPEVQETVRASSDIYQAFGKVVKNADGELRQLELGQEMRGGFQELKTILAHNMALQEAMNARQEELKTM</sequence>
<evidence type="ECO:0000313" key="2">
    <source>
        <dbReference type="Proteomes" id="UP000823405"/>
    </source>
</evidence>
<keyword evidence="2" id="KW-1185">Reference proteome</keyword>
<proteinExistence type="predicted"/>
<dbReference type="Proteomes" id="UP000823405">
    <property type="component" value="Unassembled WGS sequence"/>
</dbReference>
<name>A0A9P6UDE3_9FUNG</name>
<reference evidence="1" key="1">
    <citation type="journal article" date="2020" name="Fungal Divers.">
        <title>Resolving the Mortierellaceae phylogeny through synthesis of multi-gene phylogenetics and phylogenomics.</title>
        <authorList>
            <person name="Vandepol N."/>
            <person name="Liber J."/>
            <person name="Desiro A."/>
            <person name="Na H."/>
            <person name="Kennedy M."/>
            <person name="Barry K."/>
            <person name="Grigoriev I.V."/>
            <person name="Miller A.N."/>
            <person name="O'Donnell K."/>
            <person name="Stajich J.E."/>
            <person name="Bonito G."/>
        </authorList>
    </citation>
    <scope>NUCLEOTIDE SEQUENCE</scope>
    <source>
        <strain evidence="1">NVP60</strain>
    </source>
</reference>
<dbReference type="EMBL" id="JAAAIN010004157">
    <property type="protein sequence ID" value="KAG0282608.1"/>
    <property type="molecule type" value="Genomic_DNA"/>
</dbReference>
<protein>
    <submittedName>
        <fullName evidence="1">Uncharacterized protein</fullName>
    </submittedName>
</protein>
<feature type="non-terminal residue" evidence="1">
    <location>
        <position position="1"/>
    </location>
</feature>
<dbReference type="AlphaFoldDB" id="A0A9P6UDE3"/>
<organism evidence="1 2">
    <name type="scientific">Linnemannia gamsii</name>
    <dbReference type="NCBI Taxonomy" id="64522"/>
    <lineage>
        <taxon>Eukaryota</taxon>
        <taxon>Fungi</taxon>
        <taxon>Fungi incertae sedis</taxon>
        <taxon>Mucoromycota</taxon>
        <taxon>Mortierellomycotina</taxon>
        <taxon>Mortierellomycetes</taxon>
        <taxon>Mortierellales</taxon>
        <taxon>Mortierellaceae</taxon>
        <taxon>Linnemannia</taxon>
    </lineage>
</organism>
<dbReference type="OrthoDB" id="2426474at2759"/>
<evidence type="ECO:0000313" key="1">
    <source>
        <dbReference type="EMBL" id="KAG0282608.1"/>
    </source>
</evidence>
<gene>
    <name evidence="1" type="ORF">BGZ97_008911</name>
</gene>
<comment type="caution">
    <text evidence="1">The sequence shown here is derived from an EMBL/GenBank/DDBJ whole genome shotgun (WGS) entry which is preliminary data.</text>
</comment>